<feature type="region of interest" description="Disordered" evidence="1">
    <location>
        <begin position="37"/>
        <end position="57"/>
    </location>
</feature>
<dbReference type="VEuPathDB" id="FungiDB:PLEOSDRAFT_1106029"/>
<feature type="region of interest" description="Disordered" evidence="1">
    <location>
        <begin position="253"/>
        <end position="361"/>
    </location>
</feature>
<feature type="region of interest" description="Disordered" evidence="1">
    <location>
        <begin position="79"/>
        <end position="116"/>
    </location>
</feature>
<dbReference type="HOGENOM" id="CLU_667506_0_0_1"/>
<feature type="compositionally biased region" description="Basic residues" evidence="1">
    <location>
        <begin position="316"/>
        <end position="325"/>
    </location>
</feature>
<name>A0A067NJF5_PLEO1</name>
<feature type="compositionally biased region" description="Low complexity" evidence="1">
    <location>
        <begin position="92"/>
        <end position="110"/>
    </location>
</feature>
<evidence type="ECO:0000313" key="3">
    <source>
        <dbReference type="Proteomes" id="UP000027073"/>
    </source>
</evidence>
<evidence type="ECO:0000313" key="2">
    <source>
        <dbReference type="EMBL" id="KDQ27140.1"/>
    </source>
</evidence>
<feature type="region of interest" description="Disordered" evidence="1">
    <location>
        <begin position="387"/>
        <end position="417"/>
    </location>
</feature>
<accession>A0A067NJF5</accession>
<dbReference type="Proteomes" id="UP000027073">
    <property type="component" value="Unassembled WGS sequence"/>
</dbReference>
<feature type="compositionally biased region" description="Acidic residues" evidence="1">
    <location>
        <begin position="79"/>
        <end position="89"/>
    </location>
</feature>
<gene>
    <name evidence="2" type="ORF">PLEOSDRAFT_1106029</name>
</gene>
<dbReference type="InParanoid" id="A0A067NJF5"/>
<protein>
    <submittedName>
        <fullName evidence="2">Uncharacterized protein</fullName>
    </submittedName>
</protein>
<proteinExistence type="predicted"/>
<reference evidence="3" key="1">
    <citation type="journal article" date="2014" name="Proc. Natl. Acad. Sci. U.S.A.">
        <title>Extensive sampling of basidiomycete genomes demonstrates inadequacy of the white-rot/brown-rot paradigm for wood decay fungi.</title>
        <authorList>
            <person name="Riley R."/>
            <person name="Salamov A.A."/>
            <person name="Brown D.W."/>
            <person name="Nagy L.G."/>
            <person name="Floudas D."/>
            <person name="Held B.W."/>
            <person name="Levasseur A."/>
            <person name="Lombard V."/>
            <person name="Morin E."/>
            <person name="Otillar R."/>
            <person name="Lindquist E.A."/>
            <person name="Sun H."/>
            <person name="LaButti K.M."/>
            <person name="Schmutz J."/>
            <person name="Jabbour D."/>
            <person name="Luo H."/>
            <person name="Baker S.E."/>
            <person name="Pisabarro A.G."/>
            <person name="Walton J.D."/>
            <person name="Blanchette R.A."/>
            <person name="Henrissat B."/>
            <person name="Martin F."/>
            <person name="Cullen D."/>
            <person name="Hibbett D.S."/>
            <person name="Grigoriev I.V."/>
        </authorList>
    </citation>
    <scope>NUCLEOTIDE SEQUENCE [LARGE SCALE GENOMIC DNA]</scope>
    <source>
        <strain evidence="3">PC15</strain>
    </source>
</reference>
<evidence type="ECO:0000256" key="1">
    <source>
        <dbReference type="SAM" id="MobiDB-lite"/>
    </source>
</evidence>
<organism evidence="2 3">
    <name type="scientific">Pleurotus ostreatus (strain PC15)</name>
    <name type="common">Oyster mushroom</name>
    <dbReference type="NCBI Taxonomy" id="1137138"/>
    <lineage>
        <taxon>Eukaryota</taxon>
        <taxon>Fungi</taxon>
        <taxon>Dikarya</taxon>
        <taxon>Basidiomycota</taxon>
        <taxon>Agaricomycotina</taxon>
        <taxon>Agaricomycetes</taxon>
        <taxon>Agaricomycetidae</taxon>
        <taxon>Agaricales</taxon>
        <taxon>Pleurotineae</taxon>
        <taxon>Pleurotaceae</taxon>
        <taxon>Pleurotus</taxon>
    </lineage>
</organism>
<dbReference type="AlphaFoldDB" id="A0A067NJF5"/>
<feature type="compositionally biased region" description="Basic and acidic residues" evidence="1">
    <location>
        <begin position="303"/>
        <end position="315"/>
    </location>
</feature>
<feature type="compositionally biased region" description="Polar residues" evidence="1">
    <location>
        <begin position="387"/>
        <end position="401"/>
    </location>
</feature>
<feature type="compositionally biased region" description="Low complexity" evidence="1">
    <location>
        <begin position="326"/>
        <end position="335"/>
    </location>
</feature>
<sequence>MDRRSMNGFIERAEREIRGPVSSPRIRERVDGFPLFSPRHGSFAPQDPHVASRARTTKSDPFVYQHRLLEPIVIPLDEETASESEEDTYDGPTWSPPRSRSRYPTSSVRTGSAPNEDVSYERAVEARMREVFANERILVPGSIRKPRSFSDSANLFAMASAQSTFAYPIAVPSSMADPPTQSRDIRNTVGKVTWSTGRSANAMQKYSSSEEDASLLLLFAGGHHKDVLMEGRDDPEENGQTIEVATEGVAVEEARPMKGLPKAAKGKGKAREVKPRSMATQQATIEETDGKRPAAQSVKGKGKAKDTQKPAEAKKIQAKTNKRKASSLSVSVPVLEEAPPPAKRVRFESETSAGSQDGPRLFISLPSKARLEEMLGRQPIWEVASVSSSAIPSGIKGNNSRLARKPRKSMSELARKH</sequence>
<dbReference type="EMBL" id="KL198009">
    <property type="protein sequence ID" value="KDQ27140.1"/>
    <property type="molecule type" value="Genomic_DNA"/>
</dbReference>